<keyword evidence="2" id="KW-0175">Coiled coil</keyword>
<dbReference type="PROSITE" id="PS50297">
    <property type="entry name" value="ANK_REP_REGION"/>
    <property type="match status" value="3"/>
</dbReference>
<dbReference type="Pfam" id="PF12796">
    <property type="entry name" value="Ank_2"/>
    <property type="match status" value="2"/>
</dbReference>
<feature type="repeat" description="ANK" evidence="1">
    <location>
        <begin position="113"/>
        <end position="145"/>
    </location>
</feature>
<feature type="region of interest" description="Disordered" evidence="3">
    <location>
        <begin position="616"/>
        <end position="678"/>
    </location>
</feature>
<dbReference type="SUPFAM" id="SSF48403">
    <property type="entry name" value="Ankyrin repeat"/>
    <property type="match status" value="1"/>
</dbReference>
<dbReference type="InterPro" id="IPR036770">
    <property type="entry name" value="Ankyrin_rpt-contain_sf"/>
</dbReference>
<dbReference type="SMART" id="SM00248">
    <property type="entry name" value="ANK"/>
    <property type="match status" value="6"/>
</dbReference>
<feature type="coiled-coil region" evidence="2">
    <location>
        <begin position="533"/>
        <end position="591"/>
    </location>
</feature>
<sequence length="678" mass="76359">MKKIFGFGIKERTPLGFCDGNKSTSLQSGNENIDSHYWRNFYAKYKPKEKLHKAASTGKVEKLVSILDSGKIHVDNRDKKNRTALHLACACGHVKVVTFLIANDCEIDLCDSDNSTALIKAVQCQEEECATILLKHGADSNIEDVSGFTALHYAVCNGNSPMVTKLLAYNANIEAKTKDHLTPFLLALRESKVHVADLLIRKGANIHALDEFRRNALMYAVRCESKDMIALLLQRGIEVSHQDGFGWTALQYAAASRSRIWNILLNYEEHELNNLQESNTASSSSEDNSLTRCSDEPFPQVFSSISKQGDGNSHSKSISESFPEKSIANFLGDAKQIGENTEDQMEGLKEEEDKESPRNTKAISEYLGSHIVTHLTEAADPRTENVMKGPVRKSPKMLSSMKTINIEYLVSKSTQPIIEKKGSTTTKANAKQDKELFKSDLSADLELSVTLEKSGKRFDDSENNHTQIKEKMKIHKSNEMEVAENPCGDGAVATETGILHRKSEKAHCQQFPDQEIEEHDGSELPNPKLKVTMKKLARKTEQLQTTLQMTEEDKEQLNKFLEIKACLERCLEKKRKENTELEKDLTRFKKYFEESGTRWETENMNSCSVSKKNLVTQKPEDCEEEMRGRNVKVQGINEDPGTYSEASKTEEDQQRVWNWHPAPMTGGRESGRPQSKVK</sequence>
<keyword evidence="4" id="KW-1185">Reference proteome</keyword>
<dbReference type="InterPro" id="IPR050657">
    <property type="entry name" value="Ankyrin_repeat_domain"/>
</dbReference>
<name>A0A1S3GIE6_DIPOR</name>
<accession>A0A1S3GIE6</accession>
<dbReference type="OrthoDB" id="9631868at2759"/>
<feature type="repeat" description="ANK" evidence="1">
    <location>
        <begin position="179"/>
        <end position="211"/>
    </location>
</feature>
<feature type="compositionally biased region" description="Acidic residues" evidence="3">
    <location>
        <begin position="340"/>
        <end position="354"/>
    </location>
</feature>
<dbReference type="PANTHER" id="PTHR24147:SF64">
    <property type="entry name" value="ANKYRIN REPEAT DOMAIN-CONTAINING PROTEIN 19-RELATED"/>
    <property type="match status" value="1"/>
</dbReference>
<dbReference type="AlphaFoldDB" id="A0A1S3GIE6"/>
<dbReference type="KEGG" id="dord:105998347"/>
<dbReference type="PANTHER" id="PTHR24147">
    <property type="entry name" value="ANKYRIN REPEAT DOMAIN 36-RELATED"/>
    <property type="match status" value="1"/>
</dbReference>
<protein>
    <submittedName>
        <fullName evidence="5">POTE ankyrin domain family member C-like</fullName>
    </submittedName>
</protein>
<evidence type="ECO:0000313" key="4">
    <source>
        <dbReference type="Proteomes" id="UP000081671"/>
    </source>
</evidence>
<proteinExistence type="predicted"/>
<dbReference type="Proteomes" id="UP000081671">
    <property type="component" value="Unplaced"/>
</dbReference>
<reference evidence="5" key="1">
    <citation type="submission" date="2025-08" db="UniProtKB">
        <authorList>
            <consortium name="RefSeq"/>
        </authorList>
    </citation>
    <scope>IDENTIFICATION</scope>
    <source>
        <tissue evidence="5">Kidney</tissue>
    </source>
</reference>
<dbReference type="GeneID" id="105998347"/>
<gene>
    <name evidence="5" type="primary">LOC105998347</name>
</gene>
<feature type="compositionally biased region" description="Polar residues" evidence="3">
    <location>
        <begin position="301"/>
        <end position="320"/>
    </location>
</feature>
<feature type="repeat" description="ANK" evidence="1">
    <location>
        <begin position="146"/>
        <end position="178"/>
    </location>
</feature>
<dbReference type="Gene3D" id="1.25.40.20">
    <property type="entry name" value="Ankyrin repeat-containing domain"/>
    <property type="match status" value="2"/>
</dbReference>
<keyword evidence="1" id="KW-0040">ANK repeat</keyword>
<organism evidence="4 5">
    <name type="scientific">Dipodomys ordii</name>
    <name type="common">Ord's kangaroo rat</name>
    <dbReference type="NCBI Taxonomy" id="10020"/>
    <lineage>
        <taxon>Eukaryota</taxon>
        <taxon>Metazoa</taxon>
        <taxon>Chordata</taxon>
        <taxon>Craniata</taxon>
        <taxon>Vertebrata</taxon>
        <taxon>Euteleostomi</taxon>
        <taxon>Mammalia</taxon>
        <taxon>Eutheria</taxon>
        <taxon>Euarchontoglires</taxon>
        <taxon>Glires</taxon>
        <taxon>Rodentia</taxon>
        <taxon>Castorimorpha</taxon>
        <taxon>Heteromyidae</taxon>
        <taxon>Dipodomyinae</taxon>
        <taxon>Dipodomys</taxon>
    </lineage>
</organism>
<feature type="region of interest" description="Disordered" evidence="3">
    <location>
        <begin position="336"/>
        <end position="359"/>
    </location>
</feature>
<dbReference type="InParanoid" id="A0A1S3GIE6"/>
<feature type="region of interest" description="Disordered" evidence="3">
    <location>
        <begin position="301"/>
        <end position="321"/>
    </location>
</feature>
<dbReference type="InterPro" id="IPR002110">
    <property type="entry name" value="Ankyrin_rpt"/>
</dbReference>
<evidence type="ECO:0000256" key="2">
    <source>
        <dbReference type="SAM" id="Coils"/>
    </source>
</evidence>
<dbReference type="RefSeq" id="XP_012888485.1">
    <property type="nucleotide sequence ID" value="XM_013033031.1"/>
</dbReference>
<evidence type="ECO:0000256" key="1">
    <source>
        <dbReference type="PROSITE-ProRule" id="PRU00023"/>
    </source>
</evidence>
<evidence type="ECO:0000313" key="5">
    <source>
        <dbReference type="RefSeq" id="XP_012888485.1"/>
    </source>
</evidence>
<dbReference type="PROSITE" id="PS50088">
    <property type="entry name" value="ANK_REPEAT"/>
    <property type="match status" value="4"/>
</dbReference>
<feature type="repeat" description="ANK" evidence="1">
    <location>
        <begin position="80"/>
        <end position="112"/>
    </location>
</feature>
<evidence type="ECO:0000256" key="3">
    <source>
        <dbReference type="SAM" id="MobiDB-lite"/>
    </source>
</evidence>